<feature type="domain" description="NAA35-like N-terminal" evidence="1">
    <location>
        <begin position="35"/>
        <end position="131"/>
    </location>
</feature>
<evidence type="ECO:0000259" key="1">
    <source>
        <dbReference type="Pfam" id="PF04112"/>
    </source>
</evidence>
<sequence>MGCDHLSNHPMPDVEYNWVEVTDDFFQCIKELELGELLHDEMFGLFEAMSAIEMMDPKMDAGMLCNRGNKKALSFDQAVQAGTLKLDDLTIEEQIGIIDSTLACVVSWLEGHSLAQTVFTNLYLHKPYQIEDRPIKAFSICILKIVDIFKDFVNRAMVFEEEDFQPMAYGYHLVPDVSESRAIGMLKEVEEDLQRRARASRVASCCSRTNSTETKNPDDVKEADDLVSLFARIKFTKMLYQAMLALGPKREQSSLSDCQKYLTVCTEALEIIQRTTDRGVKPEIPSSEGEKT</sequence>
<accession>A0A8K0K5X5</accession>
<dbReference type="Proteomes" id="UP000792457">
    <property type="component" value="Unassembled WGS sequence"/>
</dbReference>
<dbReference type="Pfam" id="PF04112">
    <property type="entry name" value="Mak10"/>
    <property type="match status" value="1"/>
</dbReference>
<evidence type="ECO:0000313" key="3">
    <source>
        <dbReference type="Proteomes" id="UP000792457"/>
    </source>
</evidence>
<dbReference type="InterPro" id="IPR007244">
    <property type="entry name" value="Naa35_N"/>
</dbReference>
<reference evidence="2" key="1">
    <citation type="submission" date="2013-04" db="EMBL/GenBank/DDBJ databases">
        <authorList>
            <person name="Qu J."/>
            <person name="Murali S.C."/>
            <person name="Bandaranaike D."/>
            <person name="Bellair M."/>
            <person name="Blankenburg K."/>
            <person name="Chao H."/>
            <person name="Dinh H."/>
            <person name="Doddapaneni H."/>
            <person name="Downs B."/>
            <person name="Dugan-Rocha S."/>
            <person name="Elkadiri S."/>
            <person name="Gnanaolivu R.D."/>
            <person name="Hernandez B."/>
            <person name="Javaid M."/>
            <person name="Jayaseelan J.C."/>
            <person name="Lee S."/>
            <person name="Li M."/>
            <person name="Ming W."/>
            <person name="Munidasa M."/>
            <person name="Muniz J."/>
            <person name="Nguyen L."/>
            <person name="Ongeri F."/>
            <person name="Osuji N."/>
            <person name="Pu L.-L."/>
            <person name="Puazo M."/>
            <person name="Qu C."/>
            <person name="Quiroz J."/>
            <person name="Raj R."/>
            <person name="Weissenberger G."/>
            <person name="Xin Y."/>
            <person name="Zou X."/>
            <person name="Han Y."/>
            <person name="Richards S."/>
            <person name="Worley K."/>
            <person name="Muzny D."/>
            <person name="Gibbs R."/>
        </authorList>
    </citation>
    <scope>NUCLEOTIDE SEQUENCE</scope>
    <source>
        <strain evidence="2">Sampled in the wild</strain>
    </source>
</reference>
<dbReference type="AlphaFoldDB" id="A0A8K0K5X5"/>
<reference evidence="2" key="2">
    <citation type="submission" date="2017-10" db="EMBL/GenBank/DDBJ databases">
        <title>Ladona fulva Genome sequencing and assembly.</title>
        <authorList>
            <person name="Murali S."/>
            <person name="Richards S."/>
            <person name="Bandaranaike D."/>
            <person name="Bellair M."/>
            <person name="Blankenburg K."/>
            <person name="Chao H."/>
            <person name="Dinh H."/>
            <person name="Doddapaneni H."/>
            <person name="Dugan-Rocha S."/>
            <person name="Elkadiri S."/>
            <person name="Gnanaolivu R."/>
            <person name="Hernandez B."/>
            <person name="Skinner E."/>
            <person name="Javaid M."/>
            <person name="Lee S."/>
            <person name="Li M."/>
            <person name="Ming W."/>
            <person name="Munidasa M."/>
            <person name="Muniz J."/>
            <person name="Nguyen L."/>
            <person name="Hughes D."/>
            <person name="Osuji N."/>
            <person name="Pu L.-L."/>
            <person name="Puazo M."/>
            <person name="Qu C."/>
            <person name="Quiroz J."/>
            <person name="Raj R."/>
            <person name="Weissenberger G."/>
            <person name="Xin Y."/>
            <person name="Zou X."/>
            <person name="Han Y."/>
            <person name="Worley K."/>
            <person name="Muzny D."/>
            <person name="Gibbs R."/>
        </authorList>
    </citation>
    <scope>NUCLEOTIDE SEQUENCE</scope>
    <source>
        <strain evidence="2">Sampled in the wild</strain>
    </source>
</reference>
<proteinExistence type="predicted"/>
<dbReference type="PANTHER" id="PTHR21373:SF0">
    <property type="entry name" value="N-ALPHA-ACETYLTRANSFERASE 35, NATC AUXILIARY SUBUNIT"/>
    <property type="match status" value="1"/>
</dbReference>
<dbReference type="PANTHER" id="PTHR21373">
    <property type="entry name" value="GLUCOSE REPRESSIBLE PROTEIN MAK10"/>
    <property type="match status" value="1"/>
</dbReference>
<comment type="caution">
    <text evidence="2">The sequence shown here is derived from an EMBL/GenBank/DDBJ whole genome shotgun (WGS) entry which is preliminary data.</text>
</comment>
<organism evidence="2 3">
    <name type="scientific">Ladona fulva</name>
    <name type="common">Scarce chaser dragonfly</name>
    <name type="synonym">Libellula fulva</name>
    <dbReference type="NCBI Taxonomy" id="123851"/>
    <lineage>
        <taxon>Eukaryota</taxon>
        <taxon>Metazoa</taxon>
        <taxon>Ecdysozoa</taxon>
        <taxon>Arthropoda</taxon>
        <taxon>Hexapoda</taxon>
        <taxon>Insecta</taxon>
        <taxon>Pterygota</taxon>
        <taxon>Palaeoptera</taxon>
        <taxon>Odonata</taxon>
        <taxon>Epiprocta</taxon>
        <taxon>Anisoptera</taxon>
        <taxon>Libelluloidea</taxon>
        <taxon>Libellulidae</taxon>
        <taxon>Ladona</taxon>
    </lineage>
</organism>
<dbReference type="EMBL" id="KZ308367">
    <property type="protein sequence ID" value="KAG8228326.1"/>
    <property type="molecule type" value="Genomic_DNA"/>
</dbReference>
<name>A0A8K0K5X5_LADFU</name>
<dbReference type="InterPro" id="IPR057983">
    <property type="entry name" value="NAA35-like_N"/>
</dbReference>
<protein>
    <recommendedName>
        <fullName evidence="1">NAA35-like N-terminal domain-containing protein</fullName>
    </recommendedName>
</protein>
<gene>
    <name evidence="2" type="ORF">J437_LFUL009371</name>
</gene>
<dbReference type="GO" id="GO:0031417">
    <property type="term" value="C:NatC complex"/>
    <property type="evidence" value="ECO:0007669"/>
    <property type="project" value="InterPro"/>
</dbReference>
<dbReference type="OrthoDB" id="269405at2759"/>
<evidence type="ECO:0000313" key="2">
    <source>
        <dbReference type="EMBL" id="KAG8228326.1"/>
    </source>
</evidence>
<keyword evidence="3" id="KW-1185">Reference proteome</keyword>